<evidence type="ECO:0000313" key="4">
    <source>
        <dbReference type="Proteomes" id="UP001530400"/>
    </source>
</evidence>
<reference evidence="3 4" key="1">
    <citation type="submission" date="2024-10" db="EMBL/GenBank/DDBJ databases">
        <title>Updated reference genomes for cyclostephanoid diatoms.</title>
        <authorList>
            <person name="Roberts W.R."/>
            <person name="Alverson A.J."/>
        </authorList>
    </citation>
    <scope>NUCLEOTIDE SEQUENCE [LARGE SCALE GENOMIC DNA]</scope>
    <source>
        <strain evidence="3 4">AJA010-31</strain>
    </source>
</reference>
<proteinExistence type="predicted"/>
<sequence>MASRQRRSTFSSRAHVAFMFVAIALSVSLVMIQRNHVEQIYLSTITNRSKYSLTFTERDDHSSSQTVEVRVDIKPTPKPHFDCAISWLRLPKTASTSVAQSFINPLYRAGKFTNTEVGPNTCIEGVGGCAPYWKGRHWSDTITRKIISLNNTAHDLIPTPKYVGANNSRRCYPMSRPGSPKMMCQEYDSRTMTMNFGPHRRPPKPPKPGGPPSSTRSKPSQLQVHFDFGPMTATHVGLDPSLFGWVMPKHPMVFSTFRDPVERLLSSFHYGIQFGGGRPGEVDRCELPGAGNGKGRVDRWNEIVVKAREIATLQNNWTEYQSLLRTYLHTCNMAADNAYVQFLDPYTKDVNLAVSNLEKYVIVGLQNNMDETMKRWINIAKSSCRAHPMYKEMDGRVFQKILNEMERNGGFDRKRESTVDLKPKRAQSTRNTTRRALSEDDLDIPEEQPKPTSDIKLATPDVNNFEDDVQELIKKLTAGDAVVYQRVLELYEEQKYWGS</sequence>
<keyword evidence="2" id="KW-0812">Transmembrane</keyword>
<evidence type="ECO:0000256" key="2">
    <source>
        <dbReference type="SAM" id="Phobius"/>
    </source>
</evidence>
<feature type="transmembrane region" description="Helical" evidence="2">
    <location>
        <begin position="12"/>
        <end position="32"/>
    </location>
</feature>
<organism evidence="3 4">
    <name type="scientific">Cyclotella atomus</name>
    <dbReference type="NCBI Taxonomy" id="382360"/>
    <lineage>
        <taxon>Eukaryota</taxon>
        <taxon>Sar</taxon>
        <taxon>Stramenopiles</taxon>
        <taxon>Ochrophyta</taxon>
        <taxon>Bacillariophyta</taxon>
        <taxon>Coscinodiscophyceae</taxon>
        <taxon>Thalassiosirophycidae</taxon>
        <taxon>Stephanodiscales</taxon>
        <taxon>Stephanodiscaceae</taxon>
        <taxon>Cyclotella</taxon>
    </lineage>
</organism>
<evidence type="ECO:0000256" key="1">
    <source>
        <dbReference type="SAM" id="MobiDB-lite"/>
    </source>
</evidence>
<dbReference type="Proteomes" id="UP001530400">
    <property type="component" value="Unassembled WGS sequence"/>
</dbReference>
<protein>
    <recommendedName>
        <fullName evidence="5">Sulfotransferase</fullName>
    </recommendedName>
</protein>
<accession>A0ABD3PA65</accession>
<dbReference type="EMBL" id="JALLPJ020000718">
    <property type="protein sequence ID" value="KAL3784669.1"/>
    <property type="molecule type" value="Genomic_DNA"/>
</dbReference>
<feature type="region of interest" description="Disordered" evidence="1">
    <location>
        <begin position="192"/>
        <end position="220"/>
    </location>
</feature>
<feature type="compositionally biased region" description="Polar residues" evidence="1">
    <location>
        <begin position="426"/>
        <end position="435"/>
    </location>
</feature>
<evidence type="ECO:0000313" key="3">
    <source>
        <dbReference type="EMBL" id="KAL3784669.1"/>
    </source>
</evidence>
<name>A0ABD3PA65_9STRA</name>
<dbReference type="AlphaFoldDB" id="A0ABD3PA65"/>
<gene>
    <name evidence="3" type="ORF">ACHAWO_004884</name>
</gene>
<dbReference type="InterPro" id="IPR027417">
    <property type="entry name" value="P-loop_NTPase"/>
</dbReference>
<keyword evidence="2" id="KW-1133">Transmembrane helix</keyword>
<dbReference type="Gene3D" id="3.40.50.300">
    <property type="entry name" value="P-loop containing nucleotide triphosphate hydrolases"/>
    <property type="match status" value="1"/>
</dbReference>
<keyword evidence="2" id="KW-0472">Membrane</keyword>
<evidence type="ECO:0008006" key="5">
    <source>
        <dbReference type="Google" id="ProtNLM"/>
    </source>
</evidence>
<comment type="caution">
    <text evidence="3">The sequence shown here is derived from an EMBL/GenBank/DDBJ whole genome shotgun (WGS) entry which is preliminary data.</text>
</comment>
<keyword evidence="4" id="KW-1185">Reference proteome</keyword>
<feature type="region of interest" description="Disordered" evidence="1">
    <location>
        <begin position="415"/>
        <end position="459"/>
    </location>
</feature>